<keyword evidence="2" id="KW-1185">Reference proteome</keyword>
<protein>
    <submittedName>
        <fullName evidence="1">Uncharacterized protein</fullName>
    </submittedName>
</protein>
<evidence type="ECO:0000313" key="1">
    <source>
        <dbReference type="EMBL" id="QDZ07242.1"/>
    </source>
</evidence>
<reference evidence="1 2" key="1">
    <citation type="submission" date="2019-07" db="EMBL/GenBank/DDBJ databases">
        <title>Full genome sequence of Sphingomonas sp. 4R-6-7(HKS19).</title>
        <authorList>
            <person name="Im W.-T."/>
        </authorList>
    </citation>
    <scope>NUCLEOTIDE SEQUENCE [LARGE SCALE GENOMIC DNA]</scope>
    <source>
        <strain evidence="1 2">HKS19</strain>
    </source>
</reference>
<organism evidence="1 2">
    <name type="scientific">Sphingomonas panacisoli</name>
    <dbReference type="NCBI Taxonomy" id="1813879"/>
    <lineage>
        <taxon>Bacteria</taxon>
        <taxon>Pseudomonadati</taxon>
        <taxon>Pseudomonadota</taxon>
        <taxon>Alphaproteobacteria</taxon>
        <taxon>Sphingomonadales</taxon>
        <taxon>Sphingomonadaceae</taxon>
        <taxon>Sphingomonas</taxon>
    </lineage>
</organism>
<dbReference type="KEGG" id="spai:FPZ24_06920"/>
<name>A0A5B8LHY3_9SPHN</name>
<accession>A0A5B8LHY3</accession>
<proteinExistence type="predicted"/>
<dbReference type="AlphaFoldDB" id="A0A5B8LHY3"/>
<sequence length="88" mass="9749">MERRVAFAAVGAILAQRVQIPGVIGGRQLGGRRSFGDQPIAQRVVGKFDRCAERQPRRTPSRAMVERRREVTLRGIDLALHHGGVAQH</sequence>
<gene>
    <name evidence="1" type="ORF">FPZ24_06920</name>
</gene>
<evidence type="ECO:0000313" key="2">
    <source>
        <dbReference type="Proteomes" id="UP000315673"/>
    </source>
</evidence>
<dbReference type="EMBL" id="CP042306">
    <property type="protein sequence ID" value="QDZ07242.1"/>
    <property type="molecule type" value="Genomic_DNA"/>
</dbReference>
<dbReference type="Proteomes" id="UP000315673">
    <property type="component" value="Chromosome"/>
</dbReference>